<organism evidence="4 5">
    <name type="scientific">Helicobacter saguini</name>
    <dbReference type="NCBI Taxonomy" id="1548018"/>
    <lineage>
        <taxon>Bacteria</taxon>
        <taxon>Pseudomonadati</taxon>
        <taxon>Campylobacterota</taxon>
        <taxon>Epsilonproteobacteria</taxon>
        <taxon>Campylobacterales</taxon>
        <taxon>Helicobacteraceae</taxon>
        <taxon>Helicobacter</taxon>
    </lineage>
</organism>
<dbReference type="CDD" id="cd16894">
    <property type="entry name" value="MltD-like"/>
    <property type="match status" value="1"/>
</dbReference>
<reference evidence="4 5" key="1">
    <citation type="journal article" date="2014" name="Genome Announc.">
        <title>Draft genome sequences of eight enterohepatic helicobacter species isolated from both laboratory and wild rodents.</title>
        <authorList>
            <person name="Sheh A."/>
            <person name="Shen Z."/>
            <person name="Fox J.G."/>
        </authorList>
    </citation>
    <scope>NUCLEOTIDE SEQUENCE [LARGE SCALE GENOMIC DNA]</scope>
    <source>
        <strain evidence="4 5">MIT 97-6194</strain>
    </source>
</reference>
<dbReference type="SUPFAM" id="SSF53955">
    <property type="entry name" value="Lysozyme-like"/>
    <property type="match status" value="1"/>
</dbReference>
<comment type="similarity">
    <text evidence="1">Belongs to the transglycosylase Slt family.</text>
</comment>
<evidence type="ECO:0000256" key="1">
    <source>
        <dbReference type="ARBA" id="ARBA00007734"/>
    </source>
</evidence>
<dbReference type="AlphaFoldDB" id="A0A347VMU2"/>
<reference evidence="3 6" key="4">
    <citation type="submission" date="2019-12" db="EMBL/GenBank/DDBJ databases">
        <title>Multi-Generational Helicobacter saguini Isolates.</title>
        <authorList>
            <person name="Mannion A."/>
            <person name="Shen Z."/>
            <person name="Fox J.G."/>
        </authorList>
    </citation>
    <scope>NUCLEOTIDE SEQUENCE [LARGE SCALE GENOMIC DNA]</scope>
    <source>
        <strain evidence="3">16-048</strain>
        <strain evidence="6">16-048 (F4)</strain>
    </source>
</reference>
<dbReference type="PANTHER" id="PTHR37423:SF2">
    <property type="entry name" value="MEMBRANE-BOUND LYTIC MUREIN TRANSGLYCOSYLASE C"/>
    <property type="match status" value="1"/>
</dbReference>
<evidence type="ECO:0000259" key="2">
    <source>
        <dbReference type="PROSITE" id="PS51782"/>
    </source>
</evidence>
<dbReference type="GO" id="GO:0008933">
    <property type="term" value="F:peptidoglycan lytic transglycosylase activity"/>
    <property type="evidence" value="ECO:0007669"/>
    <property type="project" value="InterPro"/>
</dbReference>
<dbReference type="SMART" id="SM00257">
    <property type="entry name" value="LysM"/>
    <property type="match status" value="2"/>
</dbReference>
<dbReference type="Proteomes" id="UP000029714">
    <property type="component" value="Unassembled WGS sequence"/>
</dbReference>
<dbReference type="EMBL" id="JRMP02000015">
    <property type="protein sequence ID" value="TLD93279.1"/>
    <property type="molecule type" value="Genomic_DNA"/>
</dbReference>
<dbReference type="InterPro" id="IPR018392">
    <property type="entry name" value="LysM"/>
</dbReference>
<dbReference type="Pfam" id="PF01464">
    <property type="entry name" value="SLT"/>
    <property type="match status" value="1"/>
</dbReference>
<feature type="domain" description="LysM" evidence="2">
    <location>
        <begin position="360"/>
        <end position="403"/>
    </location>
</feature>
<dbReference type="InterPro" id="IPR008258">
    <property type="entry name" value="Transglycosylase_SLT_dom_1"/>
</dbReference>
<dbReference type="PROSITE" id="PS00922">
    <property type="entry name" value="TRANSGLYCOSYLASE"/>
    <property type="match status" value="1"/>
</dbReference>
<dbReference type="OrthoDB" id="9815002at2"/>
<evidence type="ECO:0000313" key="5">
    <source>
        <dbReference type="Proteomes" id="UP000029714"/>
    </source>
</evidence>
<evidence type="ECO:0000313" key="4">
    <source>
        <dbReference type="EMBL" id="TLD93279.1"/>
    </source>
</evidence>
<evidence type="ECO:0000313" key="3">
    <source>
        <dbReference type="EMBL" id="MWV69915.1"/>
    </source>
</evidence>
<dbReference type="Proteomes" id="UP000477070">
    <property type="component" value="Unassembled WGS sequence"/>
</dbReference>
<dbReference type="CDD" id="cd00118">
    <property type="entry name" value="LysM"/>
    <property type="match status" value="1"/>
</dbReference>
<reference evidence="4" key="3">
    <citation type="submission" date="2018-04" db="EMBL/GenBank/DDBJ databases">
        <authorList>
            <person name="Sheh A."/>
            <person name="Shen Z."/>
            <person name="Mannion A.J."/>
            <person name="Fox J.G."/>
        </authorList>
    </citation>
    <scope>NUCLEOTIDE SEQUENCE</scope>
    <source>
        <strain evidence="4">MIT 97-6194</strain>
    </source>
</reference>
<comment type="caution">
    <text evidence="4">The sequence shown here is derived from an EMBL/GenBank/DDBJ whole genome shotgun (WGS) entry which is preliminary data.</text>
</comment>
<evidence type="ECO:0000313" key="6">
    <source>
        <dbReference type="Proteomes" id="UP000477070"/>
    </source>
</evidence>
<dbReference type="SUPFAM" id="SSF54106">
    <property type="entry name" value="LysM domain"/>
    <property type="match status" value="1"/>
</dbReference>
<dbReference type="InterPro" id="IPR023346">
    <property type="entry name" value="Lysozyme-like_dom_sf"/>
</dbReference>
<dbReference type="EMBL" id="QBIU01000001">
    <property type="protein sequence ID" value="MWV69915.1"/>
    <property type="molecule type" value="Genomic_DNA"/>
</dbReference>
<dbReference type="PROSITE" id="PS51782">
    <property type="entry name" value="LYSM"/>
    <property type="match status" value="1"/>
</dbReference>
<dbReference type="Gene3D" id="1.10.530.10">
    <property type="match status" value="1"/>
</dbReference>
<sequence>MGAKSIDSHILKDSKLIKDSSYLDSINHIESKTPQNSVFDEPATPKNTIDNTIESADDFSIDFNEYSMLTPINTQVINRFNEETISAFSIPTEYIATLEKEERLIAFDTRKWQYLSRKFDNGYEFIPILRKMLFDADIPQEFLFLAMAESEFDARALSVKKAAGIWQFMPATARELGLKINDYIDERADPIKSTAAAIRYLQYLYNATGKWYLAAMAYNCGLGRLNRAIKEAGSDNVEVLLDEEAQYLPLETRDYLRKIISMSLAFSNAHELKQMDKEYMLNRGAADSIVVVSVKSGNSLKNIAKGANMSVDSLKNYNRHFKYDFVPLGSGDYQVYLPYEKLSYFKQHFKDVVEVTSLQATYIVKKGDTLSSIARKNNTSVDKLKSLNKLKSNNLSINQKLLIPLKPINIITKNKYAKSKTATKKK</sequence>
<dbReference type="GO" id="GO:0016020">
    <property type="term" value="C:membrane"/>
    <property type="evidence" value="ECO:0007669"/>
    <property type="project" value="InterPro"/>
</dbReference>
<dbReference type="PANTHER" id="PTHR37423">
    <property type="entry name" value="SOLUBLE LYTIC MUREIN TRANSGLYCOSYLASE-RELATED"/>
    <property type="match status" value="1"/>
</dbReference>
<dbReference type="GO" id="GO:0000270">
    <property type="term" value="P:peptidoglycan metabolic process"/>
    <property type="evidence" value="ECO:0007669"/>
    <property type="project" value="InterPro"/>
</dbReference>
<dbReference type="Pfam" id="PF01476">
    <property type="entry name" value="LysM"/>
    <property type="match status" value="2"/>
</dbReference>
<dbReference type="InterPro" id="IPR036779">
    <property type="entry name" value="LysM_dom_sf"/>
</dbReference>
<proteinExistence type="inferred from homology"/>
<keyword evidence="5" id="KW-1185">Reference proteome</keyword>
<gene>
    <name evidence="3" type="ORF">DCO61_07855</name>
    <name evidence="4" type="ORF">LS64_008895</name>
</gene>
<dbReference type="Gene3D" id="3.10.350.10">
    <property type="entry name" value="LysM domain"/>
    <property type="match status" value="1"/>
</dbReference>
<dbReference type="InterPro" id="IPR000189">
    <property type="entry name" value="Transglyc_AS"/>
</dbReference>
<protein>
    <submittedName>
        <fullName evidence="4">LysM peptidoglycan-binding domain-containing protein</fullName>
    </submittedName>
    <submittedName>
        <fullName evidence="3">Transglycosylase SLT domain-containing protein</fullName>
    </submittedName>
</protein>
<accession>A0A347VMU2</accession>
<name>A0A347VMU2_9HELI</name>
<reference evidence="4 5" key="2">
    <citation type="journal article" date="2016" name="Infect. Immun.">
        <title>Helicobacter saguini, a Novel Helicobacter Isolated from Cotton-Top Tamarins with Ulcerative Colitis, Has Proinflammatory Properties and Induces Typhlocolitis and Dysplasia in Gnotobiotic IL-10-/- Mice.</title>
        <authorList>
            <person name="Shen Z."/>
            <person name="Mannion A."/>
            <person name="Whary M.T."/>
            <person name="Muthupalani S."/>
            <person name="Sheh A."/>
            <person name="Feng Y."/>
            <person name="Gong G."/>
            <person name="Vandamme P."/>
            <person name="Holcombe H.R."/>
            <person name="Paster B.J."/>
            <person name="Fox J.G."/>
        </authorList>
    </citation>
    <scope>NUCLEOTIDE SEQUENCE [LARGE SCALE GENOMIC DNA]</scope>
    <source>
        <strain evidence="4 5">MIT 97-6194</strain>
    </source>
</reference>